<dbReference type="EMBL" id="CP021377">
    <property type="protein sequence ID" value="ART81304.1"/>
    <property type="molecule type" value="Genomic_DNA"/>
</dbReference>
<dbReference type="OrthoDB" id="5292474at2"/>
<keyword evidence="2" id="KW-1185">Reference proteome</keyword>
<evidence type="ECO:0000313" key="2">
    <source>
        <dbReference type="Proteomes" id="UP000243937"/>
    </source>
</evidence>
<sequence>MDWDPDVFQRNALLAQLAGLIDIDHQQWPTVAELNVHLNPSLSGEPLPVRFINDAEFNALNCYYEQAVAQGLVPTRAQNWHDFFGAVIWALFPQTKALLSRLHMDDISALGLKRTPRRDRITHFDECGLVLAVTNKAEVQTLLKQHAWQTLFIEQRDCFGSQWQPFIFGHAIYEQALAPFIGLTAKCVLIEVEPDFFTLTRAEQYARLDPQLAIELERSALFDRPRPLLPLPLLGIPDWWPANEDPAFYENQDYFRPARQLKGEG</sequence>
<evidence type="ECO:0000313" key="1">
    <source>
        <dbReference type="EMBL" id="ART81304.1"/>
    </source>
</evidence>
<protein>
    <recommendedName>
        <fullName evidence="3">DUF3025 domain-containing protein</fullName>
    </recommendedName>
</protein>
<dbReference type="Proteomes" id="UP000243937">
    <property type="component" value="Chromosome"/>
</dbReference>
<dbReference type="KEGG" id="opf:CBP31_00530"/>
<organism evidence="1 2">
    <name type="scientific">Oceanisphaera profunda</name>
    <dbReference type="NCBI Taxonomy" id="1416627"/>
    <lineage>
        <taxon>Bacteria</taxon>
        <taxon>Pseudomonadati</taxon>
        <taxon>Pseudomonadota</taxon>
        <taxon>Gammaproteobacteria</taxon>
        <taxon>Aeromonadales</taxon>
        <taxon>Aeromonadaceae</taxon>
        <taxon>Oceanisphaera</taxon>
    </lineage>
</organism>
<gene>
    <name evidence="1" type="ORF">CBP31_00530</name>
</gene>
<proteinExistence type="predicted"/>
<accession>A0A1Y0D1T8</accession>
<evidence type="ECO:0008006" key="3">
    <source>
        <dbReference type="Google" id="ProtNLM"/>
    </source>
</evidence>
<dbReference type="AlphaFoldDB" id="A0A1Y0D1T8"/>
<dbReference type="Pfam" id="PF11227">
    <property type="entry name" value="DUF3025"/>
    <property type="match status" value="1"/>
</dbReference>
<reference evidence="1 2" key="1">
    <citation type="journal article" date="2014" name="Int. J. Syst. Evol. Microbiol.">
        <title>Oceanisphaera profunda sp. nov., a marine bacterium isolated from deep-sea sediment, and emended description of the genus Oceanisphaera.</title>
        <authorList>
            <person name="Xu Z."/>
            <person name="Zhang X.Y."/>
            <person name="Su H.N."/>
            <person name="Yu Z.C."/>
            <person name="Liu C."/>
            <person name="Li H."/>
            <person name="Chen X.L."/>
            <person name="Song X.Y."/>
            <person name="Xie B.B."/>
            <person name="Qin Q.L."/>
            <person name="Zhou B.C."/>
            <person name="Shi M."/>
            <person name="Huang Y."/>
            <person name="Zhang Y.Z."/>
        </authorList>
    </citation>
    <scope>NUCLEOTIDE SEQUENCE [LARGE SCALE GENOMIC DNA]</scope>
    <source>
        <strain evidence="1 2">SM1222</strain>
    </source>
</reference>
<dbReference type="RefSeq" id="WP_087034388.1">
    <property type="nucleotide sequence ID" value="NZ_CP021377.1"/>
</dbReference>
<dbReference type="InterPro" id="IPR021390">
    <property type="entry name" value="DUF3025"/>
</dbReference>
<name>A0A1Y0D1T8_9GAMM</name>